<dbReference type="GO" id="GO:0005886">
    <property type="term" value="C:plasma membrane"/>
    <property type="evidence" value="ECO:0007669"/>
    <property type="project" value="UniProtKB-SubCell"/>
</dbReference>
<keyword evidence="2" id="KW-1003">Cell membrane</keyword>
<sequence length="205" mass="21725">MTESSAPRPHEHATQDLSRVRRAQQVLDRMFRGLPLGPRMRLGAFMAFKTVLASGSAYGLGLLLHPDEAFWAAISAVAVTQPHYGDTRGVSRDRILGTTFGGIAGLLGLLVGGSGDFVSFAVALSLVTLACWSAGAGSAARIGGITAAIVLLVPATGPRWEVAAWRLGEVIIGTTCALLTGWLVTRLEDRVEQKEQEHARDPQAP</sequence>
<evidence type="ECO:0000313" key="9">
    <source>
        <dbReference type="EMBL" id="QDE41064.1"/>
    </source>
</evidence>
<dbReference type="OrthoDB" id="9089456at2"/>
<dbReference type="Proteomes" id="UP000316093">
    <property type="component" value="Chromosome"/>
</dbReference>
<evidence type="ECO:0000256" key="3">
    <source>
        <dbReference type="ARBA" id="ARBA00022692"/>
    </source>
</evidence>
<dbReference type="PANTHER" id="PTHR30509:SF9">
    <property type="entry name" value="MULTIDRUG RESISTANCE PROTEIN MDTO"/>
    <property type="match status" value="1"/>
</dbReference>
<keyword evidence="3 7" id="KW-0812">Transmembrane</keyword>
<evidence type="ECO:0000259" key="8">
    <source>
        <dbReference type="Pfam" id="PF13515"/>
    </source>
</evidence>
<comment type="similarity">
    <text evidence="6">Belongs to the YccS/YhfK family.</text>
</comment>
<name>A0A4Y5Z786_9GAMM</name>
<evidence type="ECO:0000256" key="5">
    <source>
        <dbReference type="ARBA" id="ARBA00023136"/>
    </source>
</evidence>
<keyword evidence="4 7" id="KW-1133">Transmembrane helix</keyword>
<dbReference type="EMBL" id="CP041046">
    <property type="protein sequence ID" value="QDE41064.1"/>
    <property type="molecule type" value="Genomic_DNA"/>
</dbReference>
<comment type="subcellular location">
    <subcellularLocation>
        <location evidence="1">Cell membrane</location>
        <topology evidence="1">Multi-pass membrane protein</topology>
    </subcellularLocation>
</comment>
<keyword evidence="5 7" id="KW-0472">Membrane</keyword>
<dbReference type="PANTHER" id="PTHR30509">
    <property type="entry name" value="P-HYDROXYBENZOIC ACID EFFLUX PUMP SUBUNIT-RELATED"/>
    <property type="match status" value="1"/>
</dbReference>
<proteinExistence type="inferred from homology"/>
<gene>
    <name evidence="9" type="ORF">FIV34_18570</name>
</gene>
<reference evidence="9 10" key="1">
    <citation type="submission" date="2019-06" db="EMBL/GenBank/DDBJ databases">
        <title>A complete genome sequence for Luteibacter pinisoli MAH-14.</title>
        <authorList>
            <person name="Baltrus D.A."/>
        </authorList>
    </citation>
    <scope>NUCLEOTIDE SEQUENCE [LARGE SCALE GENOMIC DNA]</scope>
    <source>
        <strain evidence="9 10">MAH-14</strain>
    </source>
</reference>
<dbReference type="AlphaFoldDB" id="A0A4Y5Z786"/>
<feature type="transmembrane region" description="Helical" evidence="7">
    <location>
        <begin position="163"/>
        <end position="184"/>
    </location>
</feature>
<evidence type="ECO:0000256" key="1">
    <source>
        <dbReference type="ARBA" id="ARBA00004651"/>
    </source>
</evidence>
<accession>A0A4Y5Z786</accession>
<protein>
    <submittedName>
        <fullName evidence="9">FUSC family protein</fullName>
    </submittedName>
</protein>
<evidence type="ECO:0000256" key="4">
    <source>
        <dbReference type="ARBA" id="ARBA00022989"/>
    </source>
</evidence>
<feature type="transmembrane region" description="Helical" evidence="7">
    <location>
        <begin position="103"/>
        <end position="132"/>
    </location>
</feature>
<dbReference type="RefSeq" id="WP_139984988.1">
    <property type="nucleotide sequence ID" value="NZ_CP041046.1"/>
</dbReference>
<evidence type="ECO:0000256" key="6">
    <source>
        <dbReference type="ARBA" id="ARBA00043993"/>
    </source>
</evidence>
<evidence type="ECO:0000256" key="2">
    <source>
        <dbReference type="ARBA" id="ARBA00022475"/>
    </source>
</evidence>
<dbReference type="Pfam" id="PF13515">
    <property type="entry name" value="FUSC_2"/>
    <property type="match status" value="1"/>
</dbReference>
<keyword evidence="10" id="KW-1185">Reference proteome</keyword>
<dbReference type="InterPro" id="IPR049453">
    <property type="entry name" value="Memb_transporter_dom"/>
</dbReference>
<feature type="transmembrane region" description="Helical" evidence="7">
    <location>
        <begin position="42"/>
        <end position="64"/>
    </location>
</feature>
<evidence type="ECO:0000256" key="7">
    <source>
        <dbReference type="SAM" id="Phobius"/>
    </source>
</evidence>
<dbReference type="KEGG" id="lpy:FIV34_18570"/>
<evidence type="ECO:0000313" key="10">
    <source>
        <dbReference type="Proteomes" id="UP000316093"/>
    </source>
</evidence>
<organism evidence="9 10">
    <name type="scientific">Luteibacter pinisoli</name>
    <dbReference type="NCBI Taxonomy" id="2589080"/>
    <lineage>
        <taxon>Bacteria</taxon>
        <taxon>Pseudomonadati</taxon>
        <taxon>Pseudomonadota</taxon>
        <taxon>Gammaproteobacteria</taxon>
        <taxon>Lysobacterales</taxon>
        <taxon>Rhodanobacteraceae</taxon>
        <taxon>Luteibacter</taxon>
    </lineage>
</organism>
<feature type="domain" description="Integral membrane bound transporter" evidence="8">
    <location>
        <begin position="57"/>
        <end position="179"/>
    </location>
</feature>